<keyword evidence="2" id="KW-1185">Reference proteome</keyword>
<sequence>MLRNKEFDVDEFWWKSQQCAKSNNYKTIPDNSNTYIALSDSYLDLSSSPFDSESPVPVSKIMIKSRQQNLLINNPDKVTDYKPANSAEDILQEWRVKRKQEISNHKSSTDSPTQDIITTSTASHISEYNTVRNKKQEYYEQLTNKYLHRDKHTISNPNTPKTPNNICIETSASASPHIASIDVNTDTNCKTQTRDKHAEFSQANYNSKIAVEQLEQDPTITEHISVVKVDAETNTDNNNIRKSNKIIQTKHIIHQSSPTVKYMTTQSVQTFNSNEVAIQTVILPSPPTKEMNTISVENPQELEDSLWSVSSMTSESIAEKEIQQVVVHEEPDLLDIYKEDDLIKLLVEKAQFYEQHIENINNILNH</sequence>
<accession>A0AAV7JV02</accession>
<gene>
    <name evidence="1" type="ORF">LOD99_4338</name>
</gene>
<proteinExistence type="predicted"/>
<name>A0AAV7JV02_9METZ</name>
<dbReference type="AlphaFoldDB" id="A0AAV7JV02"/>
<reference evidence="1 2" key="1">
    <citation type="journal article" date="2023" name="BMC Biol.">
        <title>The compact genome of the sponge Oopsacas minuta (Hexactinellida) is lacking key metazoan core genes.</title>
        <authorList>
            <person name="Santini S."/>
            <person name="Schenkelaars Q."/>
            <person name="Jourda C."/>
            <person name="Duchesne M."/>
            <person name="Belahbib H."/>
            <person name="Rocher C."/>
            <person name="Selva M."/>
            <person name="Riesgo A."/>
            <person name="Vervoort M."/>
            <person name="Leys S.P."/>
            <person name="Kodjabachian L."/>
            <person name="Le Bivic A."/>
            <person name="Borchiellini C."/>
            <person name="Claverie J.M."/>
            <person name="Renard E."/>
        </authorList>
    </citation>
    <scope>NUCLEOTIDE SEQUENCE [LARGE SCALE GENOMIC DNA]</scope>
    <source>
        <strain evidence="1">SPO-2</strain>
    </source>
</reference>
<organism evidence="1 2">
    <name type="scientific">Oopsacas minuta</name>
    <dbReference type="NCBI Taxonomy" id="111878"/>
    <lineage>
        <taxon>Eukaryota</taxon>
        <taxon>Metazoa</taxon>
        <taxon>Porifera</taxon>
        <taxon>Hexactinellida</taxon>
        <taxon>Hexasterophora</taxon>
        <taxon>Lyssacinosida</taxon>
        <taxon>Leucopsacidae</taxon>
        <taxon>Oopsacas</taxon>
    </lineage>
</organism>
<dbReference type="Proteomes" id="UP001165289">
    <property type="component" value="Unassembled WGS sequence"/>
</dbReference>
<protein>
    <submittedName>
        <fullName evidence="1">Uncharacterized protein</fullName>
    </submittedName>
</protein>
<evidence type="ECO:0000313" key="1">
    <source>
        <dbReference type="EMBL" id="KAI6652553.1"/>
    </source>
</evidence>
<dbReference type="EMBL" id="JAKMXF010000298">
    <property type="protein sequence ID" value="KAI6652553.1"/>
    <property type="molecule type" value="Genomic_DNA"/>
</dbReference>
<comment type="caution">
    <text evidence="1">The sequence shown here is derived from an EMBL/GenBank/DDBJ whole genome shotgun (WGS) entry which is preliminary data.</text>
</comment>
<evidence type="ECO:0000313" key="2">
    <source>
        <dbReference type="Proteomes" id="UP001165289"/>
    </source>
</evidence>